<dbReference type="Proteomes" id="UP000267821">
    <property type="component" value="Unassembled WGS sequence"/>
</dbReference>
<comment type="subunit">
    <text evidence="8">Component of the Mediator complex.</text>
</comment>
<feature type="compositionally biased region" description="Basic and acidic residues" evidence="9">
    <location>
        <begin position="238"/>
        <end position="250"/>
    </location>
</feature>
<name>A0A3N4LN68_9PEZI</name>
<reference evidence="10 11" key="1">
    <citation type="journal article" date="2018" name="Nat. Ecol. Evol.">
        <title>Pezizomycetes genomes reveal the molecular basis of ectomycorrhizal truffle lifestyle.</title>
        <authorList>
            <person name="Murat C."/>
            <person name="Payen T."/>
            <person name="Noel B."/>
            <person name="Kuo A."/>
            <person name="Morin E."/>
            <person name="Chen J."/>
            <person name="Kohler A."/>
            <person name="Krizsan K."/>
            <person name="Balestrini R."/>
            <person name="Da Silva C."/>
            <person name="Montanini B."/>
            <person name="Hainaut M."/>
            <person name="Levati E."/>
            <person name="Barry K.W."/>
            <person name="Belfiori B."/>
            <person name="Cichocki N."/>
            <person name="Clum A."/>
            <person name="Dockter R.B."/>
            <person name="Fauchery L."/>
            <person name="Guy J."/>
            <person name="Iotti M."/>
            <person name="Le Tacon F."/>
            <person name="Lindquist E.A."/>
            <person name="Lipzen A."/>
            <person name="Malagnac F."/>
            <person name="Mello A."/>
            <person name="Molinier V."/>
            <person name="Miyauchi S."/>
            <person name="Poulain J."/>
            <person name="Riccioni C."/>
            <person name="Rubini A."/>
            <person name="Sitrit Y."/>
            <person name="Splivallo R."/>
            <person name="Traeger S."/>
            <person name="Wang M."/>
            <person name="Zifcakova L."/>
            <person name="Wipf D."/>
            <person name="Zambonelli A."/>
            <person name="Paolocci F."/>
            <person name="Nowrousian M."/>
            <person name="Ottonello S."/>
            <person name="Baldrian P."/>
            <person name="Spatafora J.W."/>
            <person name="Henrissat B."/>
            <person name="Nagy L.G."/>
            <person name="Aury J.M."/>
            <person name="Wincker P."/>
            <person name="Grigoriev I.V."/>
            <person name="Bonfante P."/>
            <person name="Martin F.M."/>
        </authorList>
    </citation>
    <scope>NUCLEOTIDE SEQUENCE [LARGE SCALE GENOMIC DNA]</scope>
    <source>
        <strain evidence="10 11">ATCC MYA-4762</strain>
    </source>
</reference>
<proteinExistence type="inferred from homology"/>
<keyword evidence="11" id="KW-1185">Reference proteome</keyword>
<evidence type="ECO:0000256" key="6">
    <source>
        <dbReference type="ARBA" id="ARBA00023242"/>
    </source>
</evidence>
<accession>A0A3N4LN68</accession>
<comment type="subcellular location">
    <subcellularLocation>
        <location evidence="1 8">Nucleus</location>
    </subcellularLocation>
</comment>
<dbReference type="GO" id="GO:0070847">
    <property type="term" value="C:core mediator complex"/>
    <property type="evidence" value="ECO:0007669"/>
    <property type="project" value="TreeGrafter"/>
</dbReference>
<keyword evidence="5 8" id="KW-0804">Transcription</keyword>
<keyword evidence="8" id="KW-0010">Activator</keyword>
<dbReference type="PANTHER" id="PTHR13208:SF2">
    <property type="entry name" value="MEDIATOR OF RNA POLYMERASE II TRANSCRIPTION SUBUNIT 4"/>
    <property type="match status" value="1"/>
</dbReference>
<dbReference type="OrthoDB" id="1929813at2759"/>
<evidence type="ECO:0000256" key="7">
    <source>
        <dbReference type="ARBA" id="ARBA00031257"/>
    </source>
</evidence>
<keyword evidence="6 8" id="KW-0539">Nucleus</keyword>
<comment type="function">
    <text evidence="8">Component of the Mediator complex, a coactivator involved in the regulated transcription of nearly all RNA polymerase II-dependent genes. Mediator functions as a bridge to convey information from gene-specific regulatory proteins to the basal RNA polymerase II transcription machinery. Mediator is recruited to promoters by direct interactions with regulatory proteins and serves as a scaffold for the assembly of a functional preinitiation complex with RNA polymerase II and the general transcription factors.</text>
</comment>
<protein>
    <recommendedName>
        <fullName evidence="3 8">Mediator of RNA polymerase II transcription subunit 4</fullName>
    </recommendedName>
    <alternativeName>
        <fullName evidence="7 8">Mediator complex subunit 4</fullName>
    </alternativeName>
</protein>
<evidence type="ECO:0000256" key="4">
    <source>
        <dbReference type="ARBA" id="ARBA00023015"/>
    </source>
</evidence>
<comment type="similarity">
    <text evidence="2 8">Belongs to the Mediator complex subunit 4 family.</text>
</comment>
<dbReference type="AlphaFoldDB" id="A0A3N4LN68"/>
<sequence>MDKIMEKSFDALEAALTQLIESISSYNPSPIAASAVVLADNDISENLELLAEHQANHHKIQSLRATSEALDQRLTQLLSALAQTRKELLTVPSTKFPPAREVPYEELLTYARKISKYTVPPNVRFPQPPLPQATLSGNALPAEQLTTNIGLTNEEAAALDPSSRVVFAPWPSEEIMRRGALAQITFAGEGIITNKPLEQSSNGADREVEVKAEQAGGSEPLNGGAGGASQTGQSYPARDLESARRREEQRNQAFFGLDLYDPDED</sequence>
<evidence type="ECO:0000256" key="5">
    <source>
        <dbReference type="ARBA" id="ARBA00023163"/>
    </source>
</evidence>
<organism evidence="10 11">
    <name type="scientific">Terfezia boudieri ATCC MYA-4762</name>
    <dbReference type="NCBI Taxonomy" id="1051890"/>
    <lineage>
        <taxon>Eukaryota</taxon>
        <taxon>Fungi</taxon>
        <taxon>Dikarya</taxon>
        <taxon>Ascomycota</taxon>
        <taxon>Pezizomycotina</taxon>
        <taxon>Pezizomycetes</taxon>
        <taxon>Pezizales</taxon>
        <taxon>Pezizaceae</taxon>
        <taxon>Terfezia</taxon>
    </lineage>
</organism>
<dbReference type="STRING" id="1051890.A0A3N4LN68"/>
<keyword evidence="4 8" id="KW-0805">Transcription regulation</keyword>
<evidence type="ECO:0000256" key="3">
    <source>
        <dbReference type="ARBA" id="ARBA00020629"/>
    </source>
</evidence>
<gene>
    <name evidence="8" type="primary">MED4</name>
    <name evidence="10" type="ORF">L211DRAFT_842659</name>
</gene>
<dbReference type="InParanoid" id="A0A3N4LN68"/>
<dbReference type="GO" id="GO:0006357">
    <property type="term" value="P:regulation of transcription by RNA polymerase II"/>
    <property type="evidence" value="ECO:0007669"/>
    <property type="project" value="InterPro"/>
</dbReference>
<evidence type="ECO:0000313" key="11">
    <source>
        <dbReference type="Proteomes" id="UP000267821"/>
    </source>
</evidence>
<dbReference type="GO" id="GO:0003712">
    <property type="term" value="F:transcription coregulator activity"/>
    <property type="evidence" value="ECO:0007669"/>
    <property type="project" value="InterPro"/>
</dbReference>
<evidence type="ECO:0000313" key="10">
    <source>
        <dbReference type="EMBL" id="RPB19415.1"/>
    </source>
</evidence>
<evidence type="ECO:0000256" key="2">
    <source>
        <dbReference type="ARBA" id="ARBA00009626"/>
    </source>
</evidence>
<dbReference type="FunCoup" id="A0A3N4LN68">
    <property type="interactions" value="213"/>
</dbReference>
<evidence type="ECO:0000256" key="8">
    <source>
        <dbReference type="RuleBase" id="RU364141"/>
    </source>
</evidence>
<evidence type="ECO:0000256" key="9">
    <source>
        <dbReference type="SAM" id="MobiDB-lite"/>
    </source>
</evidence>
<dbReference type="InterPro" id="IPR019258">
    <property type="entry name" value="Mediator_Med4"/>
</dbReference>
<dbReference type="PANTHER" id="PTHR13208">
    <property type="entry name" value="MEDIATOR OF RNA POLYMERASE II TRANSCRIPTION SUBUNIT 4"/>
    <property type="match status" value="1"/>
</dbReference>
<evidence type="ECO:0000256" key="1">
    <source>
        <dbReference type="ARBA" id="ARBA00004123"/>
    </source>
</evidence>
<dbReference type="GO" id="GO:0016592">
    <property type="term" value="C:mediator complex"/>
    <property type="evidence" value="ECO:0007669"/>
    <property type="project" value="InterPro"/>
</dbReference>
<feature type="region of interest" description="Disordered" evidence="9">
    <location>
        <begin position="195"/>
        <end position="265"/>
    </location>
</feature>
<dbReference type="EMBL" id="ML121589">
    <property type="protein sequence ID" value="RPB19415.1"/>
    <property type="molecule type" value="Genomic_DNA"/>
</dbReference>
<dbReference type="Pfam" id="PF10018">
    <property type="entry name" value="Med4"/>
    <property type="match status" value="1"/>
</dbReference>